<evidence type="ECO:0000313" key="8">
    <source>
        <dbReference type="EMBL" id="KKA23028.1"/>
    </source>
</evidence>
<comment type="subcellular location">
    <subcellularLocation>
        <location evidence="1 6">Mitochondrion</location>
    </subcellularLocation>
</comment>
<dbReference type="AlphaFoldDB" id="A0A0F4YZF7"/>
<evidence type="ECO:0000256" key="1">
    <source>
        <dbReference type="ARBA" id="ARBA00004173"/>
    </source>
</evidence>
<feature type="region of interest" description="Disordered" evidence="7">
    <location>
        <begin position="334"/>
        <end position="353"/>
    </location>
</feature>
<organism evidence="8 9">
    <name type="scientific">Rasamsonia emersonii (strain ATCC 16479 / CBS 393.64 / IMI 116815)</name>
    <dbReference type="NCBI Taxonomy" id="1408163"/>
    <lineage>
        <taxon>Eukaryota</taxon>
        <taxon>Fungi</taxon>
        <taxon>Dikarya</taxon>
        <taxon>Ascomycota</taxon>
        <taxon>Pezizomycotina</taxon>
        <taxon>Eurotiomycetes</taxon>
        <taxon>Eurotiomycetidae</taxon>
        <taxon>Eurotiales</taxon>
        <taxon>Trichocomaceae</taxon>
        <taxon>Rasamsonia</taxon>
    </lineage>
</organism>
<sequence length="353" mass="38982">MALIYRSPILRTALHLPVNDFRRLPSSLVFPLTGSDPLDAKFDVIGAPYSMLSVSLSASQNLYTRRGTLVGLSGKADNISSASPVTALISVQSPVTSFAVVHLNGTVDWMVAQRRALLAWTGHSLFIRPTVNTNLVTGRGLLALVGNGQIYSVELKAGEQYVAHPSNVIAYTITSNPPRPYRFKSTSLRFQVPEVRLPEIFARSRFIRDMTASDTWKTSMKILHTIRTWARRTIWGDRLFLQFEGPATILVQSRAARVRDVLSDREVNEIADAPAGATYNALNRAEDKIQPDRKSDYQVAAEEAVSEAPVLSRSVEQLTNEIKGTKQSIATVRDGKVVFEEPGSTTQEAKETR</sequence>
<protein>
    <recommendedName>
        <fullName evidence="3 6">Altered inheritance of mitochondria protein 24, mitochondrial</fullName>
    </recommendedName>
</protein>
<keyword evidence="4" id="KW-0809">Transit peptide</keyword>
<evidence type="ECO:0000256" key="5">
    <source>
        <dbReference type="ARBA" id="ARBA00023128"/>
    </source>
</evidence>
<dbReference type="SUPFAM" id="SSF51219">
    <property type="entry name" value="TRAP-like"/>
    <property type="match status" value="1"/>
</dbReference>
<gene>
    <name evidence="8" type="ORF">T310_2907</name>
</gene>
<accession>A0A0F4YZF7</accession>
<dbReference type="GO" id="GO:0007007">
    <property type="term" value="P:inner mitochondrial membrane organization"/>
    <property type="evidence" value="ECO:0007669"/>
    <property type="project" value="TreeGrafter"/>
</dbReference>
<dbReference type="InterPro" id="IPR036983">
    <property type="entry name" value="AIM24_sf"/>
</dbReference>
<dbReference type="PANTHER" id="PTHR36959:SF2">
    <property type="entry name" value="ALTERED INHERITANCE OF MITOCHONDRIA PROTEIN 24, MITOCHONDRIAL"/>
    <property type="match status" value="1"/>
</dbReference>
<dbReference type="EMBL" id="LASV01000112">
    <property type="protein sequence ID" value="KKA23028.1"/>
    <property type="molecule type" value="Genomic_DNA"/>
</dbReference>
<dbReference type="RefSeq" id="XP_013329640.1">
    <property type="nucleotide sequence ID" value="XM_013474186.1"/>
</dbReference>
<comment type="similarity">
    <text evidence="2 6">Belongs to the AIM24 family.</text>
</comment>
<dbReference type="InterPro" id="IPR002838">
    <property type="entry name" value="AIM24"/>
</dbReference>
<evidence type="ECO:0000256" key="4">
    <source>
        <dbReference type="ARBA" id="ARBA00022946"/>
    </source>
</evidence>
<evidence type="ECO:0000256" key="6">
    <source>
        <dbReference type="RuleBase" id="RU363045"/>
    </source>
</evidence>
<dbReference type="Gene3D" id="3.60.160.10">
    <property type="entry name" value="Mitochondrial biogenesis AIM24"/>
    <property type="match status" value="1"/>
</dbReference>
<dbReference type="PANTHER" id="PTHR36959">
    <property type="entry name" value="ALTERED INHERITANCE OF MITOCHONDRIA PROTEIN 24, MITOCHONDRIAL"/>
    <property type="match status" value="1"/>
</dbReference>
<dbReference type="InterPro" id="IPR016031">
    <property type="entry name" value="Trp_RNA-bd_attenuator-like_dom"/>
</dbReference>
<dbReference type="GO" id="GO:0005743">
    <property type="term" value="C:mitochondrial inner membrane"/>
    <property type="evidence" value="ECO:0007669"/>
    <property type="project" value="TreeGrafter"/>
</dbReference>
<keyword evidence="5 6" id="KW-0496">Mitochondrion</keyword>
<evidence type="ECO:0000256" key="7">
    <source>
        <dbReference type="SAM" id="MobiDB-lite"/>
    </source>
</evidence>
<dbReference type="GeneID" id="25315258"/>
<dbReference type="OrthoDB" id="5295771at2759"/>
<comment type="caution">
    <text evidence="8">The sequence shown here is derived from an EMBL/GenBank/DDBJ whole genome shotgun (WGS) entry which is preliminary data.</text>
</comment>
<reference evidence="8 9" key="1">
    <citation type="submission" date="2015-04" db="EMBL/GenBank/DDBJ databases">
        <authorList>
            <person name="Heijne W.H."/>
            <person name="Fedorova N.D."/>
            <person name="Nierman W.C."/>
            <person name="Vollebregt A.W."/>
            <person name="Zhao Z."/>
            <person name="Wu L."/>
            <person name="Kumar M."/>
            <person name="Stam H."/>
            <person name="van den Berg M.A."/>
            <person name="Pel H.J."/>
        </authorList>
    </citation>
    <scope>NUCLEOTIDE SEQUENCE [LARGE SCALE GENOMIC DNA]</scope>
    <source>
        <strain evidence="8 9">CBS 393.64</strain>
    </source>
</reference>
<keyword evidence="9" id="KW-1185">Reference proteome</keyword>
<evidence type="ECO:0000256" key="3">
    <source>
        <dbReference type="ARBA" id="ARBA00013287"/>
    </source>
</evidence>
<evidence type="ECO:0000313" key="9">
    <source>
        <dbReference type="Proteomes" id="UP000053958"/>
    </source>
</evidence>
<proteinExistence type="inferred from homology"/>
<name>A0A0F4YZF7_RASE3</name>
<dbReference type="Proteomes" id="UP000053958">
    <property type="component" value="Unassembled WGS sequence"/>
</dbReference>
<dbReference type="Pfam" id="PF01987">
    <property type="entry name" value="AIM24"/>
    <property type="match status" value="1"/>
</dbReference>
<evidence type="ECO:0000256" key="2">
    <source>
        <dbReference type="ARBA" id="ARBA00009322"/>
    </source>
</evidence>